<feature type="compositionally biased region" description="Polar residues" evidence="2">
    <location>
        <begin position="9"/>
        <end position="22"/>
    </location>
</feature>
<gene>
    <name evidence="3" type="ORF">BZG36_01118</name>
</gene>
<evidence type="ECO:0000313" key="3">
    <source>
        <dbReference type="EMBL" id="OZJ06077.1"/>
    </source>
</evidence>
<proteinExistence type="predicted"/>
<dbReference type="OrthoDB" id="2377384at2759"/>
<dbReference type="EMBL" id="MVBO01000007">
    <property type="protein sequence ID" value="OZJ06077.1"/>
    <property type="molecule type" value="Genomic_DNA"/>
</dbReference>
<organism evidence="3 4">
    <name type="scientific">Bifiguratus adelaidae</name>
    <dbReference type="NCBI Taxonomy" id="1938954"/>
    <lineage>
        <taxon>Eukaryota</taxon>
        <taxon>Fungi</taxon>
        <taxon>Fungi incertae sedis</taxon>
        <taxon>Mucoromycota</taxon>
        <taxon>Mucoromycotina</taxon>
        <taxon>Endogonomycetes</taxon>
        <taxon>Endogonales</taxon>
        <taxon>Endogonales incertae sedis</taxon>
        <taxon>Bifiguratus</taxon>
    </lineage>
</organism>
<name>A0A261Y639_9FUNG</name>
<keyword evidence="1" id="KW-0175">Coiled coil</keyword>
<feature type="region of interest" description="Disordered" evidence="2">
    <location>
        <begin position="1"/>
        <end position="39"/>
    </location>
</feature>
<protein>
    <recommendedName>
        <fullName evidence="5">SWI5-dependent HO expression protein 3</fullName>
    </recommendedName>
</protein>
<feature type="coiled-coil region" evidence="1">
    <location>
        <begin position="114"/>
        <end position="255"/>
    </location>
</feature>
<dbReference type="Proteomes" id="UP000242875">
    <property type="component" value="Unassembled WGS sequence"/>
</dbReference>
<sequence>MSEDESHSGNDANTSTAETARQATRPPMARRNGSSDVEELQNRLAAAQQELARLKAQLDATREAAKTAEQQALESAQTNRKLKLELQTLTDMTQRKDRQVENSKATAFFFEGQLKKYREEIASAKAGIERLQTLEEQVDKAKQAAEETKDRAAQEYKAMKKRIEELQQQHLEQLSRISTRATEAEADYVHKVDDALEETKKVQREVATETEETISELNNIKQESQALKQQEQEFCQSLLDLLTEKKNKLANASEDKAATMLQQLQSDIERLMRSLRL</sequence>
<evidence type="ECO:0000313" key="4">
    <source>
        <dbReference type="Proteomes" id="UP000242875"/>
    </source>
</evidence>
<accession>A0A261Y639</accession>
<reference evidence="3 4" key="1">
    <citation type="journal article" date="2017" name="Mycologia">
        <title>Bifiguratus adelaidae, gen. et sp. nov., a new member of Mucoromycotina in endophytic and soil-dwelling habitats.</title>
        <authorList>
            <person name="Torres-Cruz T.J."/>
            <person name="Billingsley Tobias T.L."/>
            <person name="Almatruk M."/>
            <person name="Hesse C."/>
            <person name="Kuske C.R."/>
            <person name="Desiro A."/>
            <person name="Benucci G.M."/>
            <person name="Bonito G."/>
            <person name="Stajich J.E."/>
            <person name="Dunlap C."/>
            <person name="Arnold A.E."/>
            <person name="Porras-Alfaro A."/>
        </authorList>
    </citation>
    <scope>NUCLEOTIDE SEQUENCE [LARGE SCALE GENOMIC DNA]</scope>
    <source>
        <strain evidence="3 4">AZ0501</strain>
    </source>
</reference>
<evidence type="ECO:0000256" key="2">
    <source>
        <dbReference type="SAM" id="MobiDB-lite"/>
    </source>
</evidence>
<evidence type="ECO:0008006" key="5">
    <source>
        <dbReference type="Google" id="ProtNLM"/>
    </source>
</evidence>
<evidence type="ECO:0000256" key="1">
    <source>
        <dbReference type="SAM" id="Coils"/>
    </source>
</evidence>
<comment type="caution">
    <text evidence="3">The sequence shown here is derived from an EMBL/GenBank/DDBJ whole genome shotgun (WGS) entry which is preliminary data.</text>
</comment>
<keyword evidence="4" id="KW-1185">Reference proteome</keyword>
<dbReference type="AlphaFoldDB" id="A0A261Y639"/>